<dbReference type="PANTHER" id="PTHR12302:SF26">
    <property type="entry name" value="BLR1266 PROTEIN"/>
    <property type="match status" value="1"/>
</dbReference>
<dbReference type="SUPFAM" id="SSF50199">
    <property type="entry name" value="Staphylococcal nuclease"/>
    <property type="match status" value="1"/>
</dbReference>
<dbReference type="InterPro" id="IPR035437">
    <property type="entry name" value="SNase_OB-fold_sf"/>
</dbReference>
<dbReference type="PROSITE" id="PS50830">
    <property type="entry name" value="TNASE_3"/>
    <property type="match status" value="1"/>
</dbReference>
<sequence length="270" mass="29938">MKDSTTIVARLRFRGRHDAERMGDGSATGRGLLLKPRDRRFRDAVGARSGRRFSFGRPDGGLPRRRRAREGRVGMIGGWIILFVLSVGAYVAARLPPPERATTGELFGRATPSDGDSLRLKGRRVRIEGIDAPEIGQTCRHEEAVWDCGAAARLRLKTLVEGVTTTCRLHGRDRYGRELGVCTANGLDVGRAMVLSGHAVSYGLYRDEEAKARADEVGLWGGEFVRPQEWRRSHGGAEDGPHRADDWMELIARWIEDEASALVTRIIRAL</sequence>
<dbReference type="Gene3D" id="2.40.50.90">
    <property type="match status" value="1"/>
</dbReference>
<evidence type="ECO:0000259" key="2">
    <source>
        <dbReference type="PROSITE" id="PS50830"/>
    </source>
</evidence>
<keyword evidence="4" id="KW-1185">Reference proteome</keyword>
<dbReference type="Proteomes" id="UP000078507">
    <property type="component" value="Unassembled WGS sequence"/>
</dbReference>
<dbReference type="AlphaFoldDB" id="A0A178YER7"/>
<evidence type="ECO:0000313" key="4">
    <source>
        <dbReference type="Proteomes" id="UP000078507"/>
    </source>
</evidence>
<dbReference type="PANTHER" id="PTHR12302">
    <property type="entry name" value="EBNA2 BINDING PROTEIN P100"/>
    <property type="match status" value="1"/>
</dbReference>
<feature type="transmembrane region" description="Helical" evidence="1">
    <location>
        <begin position="73"/>
        <end position="93"/>
    </location>
</feature>
<reference evidence="3 4" key="1">
    <citation type="submission" date="2015-11" db="EMBL/GenBank/DDBJ databases">
        <title>Ensifer anhuiense sp. nov., an effective nitrogen fixation bacterium with Glycine soja.</title>
        <authorList>
            <person name="Yan H."/>
            <person name="Chen W."/>
        </authorList>
    </citation>
    <scope>NUCLEOTIDE SEQUENCE [LARGE SCALE GENOMIC DNA]</scope>
    <source>
        <strain evidence="3 4">LMG 7837</strain>
    </source>
</reference>
<dbReference type="STRING" id="36856.ATB98_03930"/>
<comment type="caution">
    <text evidence="3">The sequence shown here is derived from an EMBL/GenBank/DDBJ whole genome shotgun (WGS) entry which is preliminary data.</text>
</comment>
<dbReference type="EMBL" id="LNQB01000070">
    <property type="protein sequence ID" value="OAP45937.1"/>
    <property type="molecule type" value="Genomic_DNA"/>
</dbReference>
<protein>
    <submittedName>
        <fullName evidence="3">Exopolysaccharide biosynthesis protein</fullName>
    </submittedName>
</protein>
<organism evidence="3 4">
    <name type="scientific">Sinorhizobium saheli</name>
    <dbReference type="NCBI Taxonomy" id="36856"/>
    <lineage>
        <taxon>Bacteria</taxon>
        <taxon>Pseudomonadati</taxon>
        <taxon>Pseudomonadota</taxon>
        <taxon>Alphaproteobacteria</taxon>
        <taxon>Hyphomicrobiales</taxon>
        <taxon>Rhizobiaceae</taxon>
        <taxon>Sinorhizobium/Ensifer group</taxon>
        <taxon>Sinorhizobium</taxon>
    </lineage>
</organism>
<proteinExistence type="predicted"/>
<keyword evidence="1" id="KW-0812">Transmembrane</keyword>
<keyword evidence="1" id="KW-0472">Membrane</keyword>
<gene>
    <name evidence="3" type="ORF">ATB98_03930</name>
</gene>
<keyword evidence="1" id="KW-1133">Transmembrane helix</keyword>
<dbReference type="Pfam" id="PF00565">
    <property type="entry name" value="SNase"/>
    <property type="match status" value="1"/>
</dbReference>
<dbReference type="InterPro" id="IPR016071">
    <property type="entry name" value="Staphylococal_nuclease_OB-fold"/>
</dbReference>
<accession>A0A178YER7</accession>
<evidence type="ECO:0000313" key="3">
    <source>
        <dbReference type="EMBL" id="OAP45937.1"/>
    </source>
</evidence>
<name>A0A178YER7_SINSA</name>
<evidence type="ECO:0000256" key="1">
    <source>
        <dbReference type="SAM" id="Phobius"/>
    </source>
</evidence>
<feature type="domain" description="TNase-like" evidence="2">
    <location>
        <begin position="114"/>
        <end position="222"/>
    </location>
</feature>
<dbReference type="SMART" id="SM00318">
    <property type="entry name" value="SNc"/>
    <property type="match status" value="1"/>
</dbReference>